<accession>A0A5B1L9L2</accession>
<dbReference type="InterPro" id="IPR013785">
    <property type="entry name" value="Aldolase_TIM"/>
</dbReference>
<dbReference type="PANTHER" id="PTHR43656">
    <property type="entry name" value="BINDING OXIDOREDUCTASE, PUTATIVE (AFU_ORTHOLOGUE AFUA_2G08260)-RELATED"/>
    <property type="match status" value="1"/>
</dbReference>
<dbReference type="GO" id="GO:0016491">
    <property type="term" value="F:oxidoreductase activity"/>
    <property type="evidence" value="ECO:0007669"/>
    <property type="project" value="UniProtKB-KW"/>
</dbReference>
<feature type="domain" description="NADH:flavin oxidoreductase/NADH oxidase N-terminal" evidence="3">
    <location>
        <begin position="24"/>
        <end position="337"/>
    </location>
</feature>
<protein>
    <submittedName>
        <fullName evidence="4">NADH:flavin oxidoreductase/NADH oxidase family protein</fullName>
    </submittedName>
</protein>
<name>A0A5B1L9L2_9ACTN</name>
<evidence type="ECO:0000313" key="4">
    <source>
        <dbReference type="EMBL" id="KAA1416974.1"/>
    </source>
</evidence>
<dbReference type="InterPro" id="IPR001155">
    <property type="entry name" value="OxRdtase_FMN_N"/>
</dbReference>
<dbReference type="GO" id="GO:0010181">
    <property type="term" value="F:FMN binding"/>
    <property type="evidence" value="ECO:0007669"/>
    <property type="project" value="InterPro"/>
</dbReference>
<dbReference type="Proteomes" id="UP000325003">
    <property type="component" value="Unassembled WGS sequence"/>
</dbReference>
<dbReference type="CDD" id="cd04733">
    <property type="entry name" value="OYE_like_2_FMN"/>
    <property type="match status" value="1"/>
</dbReference>
<evidence type="ECO:0000256" key="2">
    <source>
        <dbReference type="ARBA" id="ARBA00023002"/>
    </source>
</evidence>
<dbReference type="SUPFAM" id="SSF51395">
    <property type="entry name" value="FMN-linked oxidoreductases"/>
    <property type="match status" value="1"/>
</dbReference>
<evidence type="ECO:0000259" key="3">
    <source>
        <dbReference type="Pfam" id="PF00724"/>
    </source>
</evidence>
<dbReference type="Gene3D" id="3.20.20.70">
    <property type="entry name" value="Aldolase class I"/>
    <property type="match status" value="1"/>
</dbReference>
<dbReference type="RefSeq" id="WP_149729644.1">
    <property type="nucleotide sequence ID" value="NZ_VUJV01000006.1"/>
</dbReference>
<dbReference type="PANTHER" id="PTHR43656:SF2">
    <property type="entry name" value="BINDING OXIDOREDUCTASE, PUTATIVE (AFU_ORTHOLOGUE AFUA_2G08260)-RELATED"/>
    <property type="match status" value="1"/>
</dbReference>
<dbReference type="EMBL" id="VUJV01000006">
    <property type="protein sequence ID" value="KAA1416974.1"/>
    <property type="molecule type" value="Genomic_DNA"/>
</dbReference>
<proteinExistence type="predicted"/>
<dbReference type="InterPro" id="IPR051799">
    <property type="entry name" value="NADH_flavin_oxidoreductase"/>
</dbReference>
<gene>
    <name evidence="4" type="ORF">F0U44_17490</name>
</gene>
<sequence>MTSTTAKAATTLIEQELVLARGRALNNRLAKAALSEALADDQGRVTDKLVRIWQRWSEDSGCGLLITGNVMVDGDYVAEPGNVVVVPGRDDEGLRRWAAAAKAGGNQVWMQLNHPGRQGNALASRTRPIAPSAIAGNFPGAMRPRAMSEAEISATIWSFAQAAATARDAGFDGVEIHAAHGYLISQFLSPLSNQRDDHWGGTLDNRMRFALAVVSAIRAAVGDDFPVGIKLNSADFQRGGFDEDESMLVAAALVGAGIDLIEVSGGTYANPVMVGASASTQAREAYFQRYAERLRTVTGDVPLMLTGGFRTIEAMEGALADDACDLVGLGRTLCVTPSAGALLLSGQSPEQPVGSHELGLRPLIGLVADVRQLDGMLDVQWHTDQIHRMAAGRNPDPHRPWYLALATALRRNGLGALTRRRR</sequence>
<dbReference type="AlphaFoldDB" id="A0A5B1L9L2"/>
<keyword evidence="1" id="KW-0285">Flavoprotein</keyword>
<dbReference type="Pfam" id="PF00724">
    <property type="entry name" value="Oxidored_FMN"/>
    <property type="match status" value="1"/>
</dbReference>
<reference evidence="4 5" key="2">
    <citation type="submission" date="2019-09" db="EMBL/GenBank/DDBJ databases">
        <authorList>
            <person name="Jin C."/>
        </authorList>
    </citation>
    <scope>NUCLEOTIDE SEQUENCE [LARGE SCALE GENOMIC DNA]</scope>
    <source>
        <strain evidence="4 5">BN130099</strain>
    </source>
</reference>
<keyword evidence="2" id="KW-0560">Oxidoreductase</keyword>
<evidence type="ECO:0000256" key="1">
    <source>
        <dbReference type="ARBA" id="ARBA00022630"/>
    </source>
</evidence>
<comment type="caution">
    <text evidence="4">The sequence shown here is derived from an EMBL/GenBank/DDBJ whole genome shotgun (WGS) entry which is preliminary data.</text>
</comment>
<reference evidence="4 5" key="1">
    <citation type="submission" date="2019-09" db="EMBL/GenBank/DDBJ databases">
        <title>Nocardioides panacisoli sp. nov., isolated from the soil of a ginseng field.</title>
        <authorList>
            <person name="Cho C."/>
        </authorList>
    </citation>
    <scope>NUCLEOTIDE SEQUENCE [LARGE SCALE GENOMIC DNA]</scope>
    <source>
        <strain evidence="4 5">BN130099</strain>
    </source>
</reference>
<organism evidence="4 5">
    <name type="scientific">Nocardioides humilatus</name>
    <dbReference type="NCBI Taxonomy" id="2607660"/>
    <lineage>
        <taxon>Bacteria</taxon>
        <taxon>Bacillati</taxon>
        <taxon>Actinomycetota</taxon>
        <taxon>Actinomycetes</taxon>
        <taxon>Propionibacteriales</taxon>
        <taxon>Nocardioidaceae</taxon>
        <taxon>Nocardioides</taxon>
    </lineage>
</organism>
<keyword evidence="5" id="KW-1185">Reference proteome</keyword>
<evidence type="ECO:0000313" key="5">
    <source>
        <dbReference type="Proteomes" id="UP000325003"/>
    </source>
</evidence>